<proteinExistence type="predicted"/>
<dbReference type="AlphaFoldDB" id="A0A1M3L5Y9"/>
<dbReference type="GO" id="GO:0007584">
    <property type="term" value="P:response to nutrient"/>
    <property type="evidence" value="ECO:0007669"/>
    <property type="project" value="TreeGrafter"/>
</dbReference>
<comment type="caution">
    <text evidence="7">The sequence shown here is derived from an EMBL/GenBank/DDBJ whole genome shotgun (WGS) entry which is preliminary data.</text>
</comment>
<organism evidence="7 8">
    <name type="scientific">Candidatus Kapaibacterium thiocyanatum</name>
    <dbReference type="NCBI Taxonomy" id="1895771"/>
    <lineage>
        <taxon>Bacteria</taxon>
        <taxon>Pseudomonadati</taxon>
        <taxon>Candidatus Kapaibacteriota</taxon>
        <taxon>Candidatus Kapaibacteriia</taxon>
        <taxon>Candidatus Kapaibacteriales</taxon>
        <taxon>Candidatus Kapaibacteriaceae</taxon>
        <taxon>Candidatus Kapaibacterium</taxon>
    </lineage>
</organism>
<evidence type="ECO:0000256" key="5">
    <source>
        <dbReference type="ARBA" id="ARBA00023052"/>
    </source>
</evidence>
<sequence length="660" mass="72799">MHLGRRLDEKAALYLKMAKGWSYHAPFAGHDGIQLALGKVFRPAKDFLFPYYRDMLTSLAAGVTVEEIIANGLSKDADVAGGGRHMSNHFAKISIGLQNSSSCTGNHSQQAVGTARSIRKYKGDEVVYVSTGDSTTSEGYYYEAVNGADREKLPVIFVIQNNKYGISVPLREQTTNPIVSQNFSGFLNLKIFECDGRDPIESYNTLLKAREYVLSGKGPAMVHADCDRIGSHSNSDNHELYRTKEDIDSMKQRDPLPRFRATLIAGGIATEAQLAGIEEANKTAIFAAADVVEALPDPAPESYKDFVLPPAVVGYDDDSERSFVSDPNATQITFREGINQAMIEEFRRNPNTFLFGQDVASNKKQGIFNVCKGLLDEFGNDRVFNAPIAEDFIVGTANGMTRYRDDIRVVVEGAEFADYFWPAMEQLIECTHDYWRTRGQFAPAVVIRLASGGYIQGGLYHSQNLEGTFTTLPGLRVVCPAFADDAVGLMRNAIRSRGTTMYLEPKFLYNYRPTSSSMPPEDFIIPFGKARVRRAGTDVTIVSYGTAVHWSLQAAQRMEAEGVSVEVIDLRSLAPWDREMVFESVRRTGRCVVAHEDKKTGGFGGEIASAVGEELFRYLDAPVARVGSKDTPVGFAKSLEQAILLSVDDVVDAVRRTMAF</sequence>
<name>A0A1M3L5Y9_9BACT</name>
<gene>
    <name evidence="7" type="ORF">BGO89_03835</name>
</gene>
<dbReference type="SUPFAM" id="SSF52922">
    <property type="entry name" value="TK C-terminal domain-like"/>
    <property type="match status" value="1"/>
</dbReference>
<dbReference type="Pfam" id="PF00676">
    <property type="entry name" value="E1_dh"/>
    <property type="match status" value="1"/>
</dbReference>
<dbReference type="SUPFAM" id="SSF52518">
    <property type="entry name" value="Thiamin diphosphate-binding fold (THDP-binding)"/>
    <property type="match status" value="2"/>
</dbReference>
<comment type="function">
    <text evidence="2">E1 component of the 2-oxoglutarate dehydrogenase (OGDH) complex which catalyzes the decarboxylation of 2-oxoglutarate, the first step in the conversion of 2-oxoglutarate to succinyl-CoA and CO(2).</text>
</comment>
<dbReference type="Proteomes" id="UP000184233">
    <property type="component" value="Unassembled WGS sequence"/>
</dbReference>
<dbReference type="InterPro" id="IPR001017">
    <property type="entry name" value="DH_E1"/>
</dbReference>
<comment type="cofactor">
    <cofactor evidence="1">
        <name>thiamine diphosphate</name>
        <dbReference type="ChEBI" id="CHEBI:58937"/>
    </cofactor>
</comment>
<dbReference type="CDD" id="cd02000">
    <property type="entry name" value="TPP_E1_PDC_ADC_BCADC"/>
    <property type="match status" value="1"/>
</dbReference>
<dbReference type="InterPro" id="IPR005475">
    <property type="entry name" value="Transketolase-like_Pyr-bd"/>
</dbReference>
<evidence type="ECO:0000313" key="8">
    <source>
        <dbReference type="Proteomes" id="UP000184233"/>
    </source>
</evidence>
<dbReference type="GO" id="GO:0009083">
    <property type="term" value="P:branched-chain amino acid catabolic process"/>
    <property type="evidence" value="ECO:0007669"/>
    <property type="project" value="TreeGrafter"/>
</dbReference>
<dbReference type="GO" id="GO:0003863">
    <property type="term" value="F:branched-chain 2-oxo acid dehydrogenase activity"/>
    <property type="evidence" value="ECO:0007669"/>
    <property type="project" value="UniProtKB-EC"/>
</dbReference>
<dbReference type="InterPro" id="IPR029061">
    <property type="entry name" value="THDP-binding"/>
</dbReference>
<dbReference type="InterPro" id="IPR009014">
    <property type="entry name" value="Transketo_C/PFOR_II"/>
</dbReference>
<evidence type="ECO:0000313" key="7">
    <source>
        <dbReference type="EMBL" id="OJX60960.1"/>
    </source>
</evidence>
<evidence type="ECO:0000256" key="3">
    <source>
        <dbReference type="ARBA" id="ARBA00012277"/>
    </source>
</evidence>
<dbReference type="EC" id="1.2.4.4" evidence="3"/>
<accession>A0A1M3L5Y9</accession>
<dbReference type="Gene3D" id="3.40.50.970">
    <property type="match status" value="2"/>
</dbReference>
<dbReference type="STRING" id="1895771.BGO89_03835"/>
<dbReference type="EMBL" id="MKVH01000003">
    <property type="protein sequence ID" value="OJX60960.1"/>
    <property type="molecule type" value="Genomic_DNA"/>
</dbReference>
<reference evidence="7 8" key="1">
    <citation type="submission" date="2016-09" db="EMBL/GenBank/DDBJ databases">
        <title>Genome-resolved meta-omics ties microbial dynamics to process performance in biotechnology for thiocyanate degradation.</title>
        <authorList>
            <person name="Kantor R.S."/>
            <person name="Huddy R.J."/>
            <person name="Iyer R."/>
            <person name="Thomas B.C."/>
            <person name="Brown C.T."/>
            <person name="Anantharaman K."/>
            <person name="Tringe S."/>
            <person name="Hettich R.L."/>
            <person name="Harrison S.T."/>
            <person name="Banfield J.F."/>
        </authorList>
    </citation>
    <scope>NUCLEOTIDE SEQUENCE [LARGE SCALE GENOMIC DNA]</scope>
    <source>
        <strain evidence="7">59-99</strain>
    </source>
</reference>
<evidence type="ECO:0000256" key="4">
    <source>
        <dbReference type="ARBA" id="ARBA00023002"/>
    </source>
</evidence>
<dbReference type="PANTHER" id="PTHR42980:SF1">
    <property type="entry name" value="2-OXOISOVALERATE DEHYDROGENASE SUBUNIT BETA, MITOCHONDRIAL"/>
    <property type="match status" value="1"/>
</dbReference>
<dbReference type="SMART" id="SM00861">
    <property type="entry name" value="Transket_pyr"/>
    <property type="match status" value="1"/>
</dbReference>
<dbReference type="Pfam" id="PF02779">
    <property type="entry name" value="Transket_pyr"/>
    <property type="match status" value="1"/>
</dbReference>
<keyword evidence="5" id="KW-0786">Thiamine pyrophosphate</keyword>
<dbReference type="Gene3D" id="3.40.50.920">
    <property type="match status" value="1"/>
</dbReference>
<dbReference type="InterPro" id="IPR033248">
    <property type="entry name" value="Transketolase_C"/>
</dbReference>
<dbReference type="Pfam" id="PF02780">
    <property type="entry name" value="Transketolase_C"/>
    <property type="match status" value="1"/>
</dbReference>
<evidence type="ECO:0000259" key="6">
    <source>
        <dbReference type="SMART" id="SM00861"/>
    </source>
</evidence>
<dbReference type="PANTHER" id="PTHR42980">
    <property type="entry name" value="2-OXOISOVALERATE DEHYDROGENASE SUBUNIT BETA-RELATED"/>
    <property type="match status" value="1"/>
</dbReference>
<protein>
    <recommendedName>
        <fullName evidence="3">3-methyl-2-oxobutanoate dehydrogenase (2-methylpropanoyl-transferring)</fullName>
        <ecNumber evidence="3">1.2.4.4</ecNumber>
    </recommendedName>
</protein>
<dbReference type="FunFam" id="3.40.50.920:FF:000001">
    <property type="entry name" value="Pyruvate dehydrogenase E1 beta subunit"/>
    <property type="match status" value="1"/>
</dbReference>
<evidence type="ECO:0000256" key="2">
    <source>
        <dbReference type="ARBA" id="ARBA00003906"/>
    </source>
</evidence>
<evidence type="ECO:0000256" key="1">
    <source>
        <dbReference type="ARBA" id="ARBA00001964"/>
    </source>
</evidence>
<keyword evidence="4" id="KW-0560">Oxidoreductase</keyword>
<feature type="domain" description="Transketolase-like pyrimidine-binding" evidence="6">
    <location>
        <begin position="332"/>
        <end position="511"/>
    </location>
</feature>